<dbReference type="InterPro" id="IPR015424">
    <property type="entry name" value="PyrdxlP-dep_Trfase"/>
</dbReference>
<keyword evidence="5" id="KW-0663">Pyridoxal phosphate</keyword>
<dbReference type="InterPro" id="IPR004839">
    <property type="entry name" value="Aminotransferase_I/II_large"/>
</dbReference>
<gene>
    <name evidence="9" type="ORF">DX908_01640</name>
</gene>
<dbReference type="InterPro" id="IPR015421">
    <property type="entry name" value="PyrdxlP-dep_Trfase_major"/>
</dbReference>
<sequence>MRPEIRPFHAMTIGAAAFRMQEAGEPVIHMEYGQPSARPPEAVMDAARAMLDDGVKGYWESDELKSLIAGSYSELHGSTVAPENVILTCGASPALSLALMTAFDPGARIAMARPGYVAHRNVVTGLHMHPVELPCDAATGFQLTASMLAGLDPAPDGVILASPANPTGSIIPRMEMEKIADLCRERNIRIISDEIYIRLTYGEPAASISEFTGDAFIVNSFSKYYVMPGWRLGWVVVPEEHRERAVAYMSNFFLTPPSLSQEAGIASFRCTEELDALIGVYRRNRQMLLEKLPALGMTEMAPPDGAFYIYGRVDQFTDDSRDLCLELLKDTGVATASGVDFDPVEGHRFMRFSFAVTEQEVAQALERITPWFTSKL</sequence>
<dbReference type="PROSITE" id="PS00105">
    <property type="entry name" value="AA_TRANSFER_CLASS_1"/>
    <property type="match status" value="1"/>
</dbReference>
<dbReference type="EMBL" id="QUQO01000001">
    <property type="protein sequence ID" value="RFB06309.1"/>
    <property type="molecule type" value="Genomic_DNA"/>
</dbReference>
<dbReference type="RefSeq" id="WP_116392944.1">
    <property type="nucleotide sequence ID" value="NZ_QUQO01000001.1"/>
</dbReference>
<evidence type="ECO:0000256" key="7">
    <source>
        <dbReference type="RuleBase" id="RU000481"/>
    </source>
</evidence>
<dbReference type="Gene3D" id="3.40.640.10">
    <property type="entry name" value="Type I PLP-dependent aspartate aminotransferase-like (Major domain)"/>
    <property type="match status" value="1"/>
</dbReference>
<evidence type="ECO:0000256" key="6">
    <source>
        <dbReference type="ARBA" id="ARBA00049185"/>
    </source>
</evidence>
<dbReference type="GO" id="GO:0004069">
    <property type="term" value="F:L-aspartate:2-oxoglutarate aminotransferase activity"/>
    <property type="evidence" value="ECO:0007669"/>
    <property type="project" value="UniProtKB-EC"/>
</dbReference>
<dbReference type="AlphaFoldDB" id="A0A371RLG8"/>
<dbReference type="CDD" id="cd00609">
    <property type="entry name" value="AAT_like"/>
    <property type="match status" value="1"/>
</dbReference>
<evidence type="ECO:0000256" key="1">
    <source>
        <dbReference type="ARBA" id="ARBA00001933"/>
    </source>
</evidence>
<dbReference type="Proteomes" id="UP000264589">
    <property type="component" value="Unassembled WGS sequence"/>
</dbReference>
<dbReference type="GO" id="GO:0030170">
    <property type="term" value="F:pyridoxal phosphate binding"/>
    <property type="evidence" value="ECO:0007669"/>
    <property type="project" value="InterPro"/>
</dbReference>
<accession>A0A371RLG8</accession>
<evidence type="ECO:0000256" key="2">
    <source>
        <dbReference type="ARBA" id="ARBA00007441"/>
    </source>
</evidence>
<dbReference type="EC" id="2.6.1.-" evidence="7"/>
<comment type="similarity">
    <text evidence="2 7">Belongs to the class-I pyridoxal-phosphate-dependent aminotransferase family.</text>
</comment>
<keyword evidence="4 7" id="KW-0808">Transferase</keyword>
<evidence type="ECO:0000256" key="4">
    <source>
        <dbReference type="ARBA" id="ARBA00022679"/>
    </source>
</evidence>
<comment type="catalytic activity">
    <reaction evidence="6">
        <text>L-aspartate + 2-oxoglutarate = oxaloacetate + L-glutamate</text>
        <dbReference type="Rhea" id="RHEA:21824"/>
        <dbReference type="ChEBI" id="CHEBI:16452"/>
        <dbReference type="ChEBI" id="CHEBI:16810"/>
        <dbReference type="ChEBI" id="CHEBI:29985"/>
        <dbReference type="ChEBI" id="CHEBI:29991"/>
        <dbReference type="EC" id="2.6.1.1"/>
    </reaction>
</comment>
<reference evidence="9 10" key="1">
    <citation type="submission" date="2018-08" db="EMBL/GenBank/DDBJ databases">
        <title>Parvularcula sp. SM1705, isolated from surface water of the South Sea China.</title>
        <authorList>
            <person name="Sun L."/>
        </authorList>
    </citation>
    <scope>NUCLEOTIDE SEQUENCE [LARGE SCALE GENOMIC DNA]</scope>
    <source>
        <strain evidence="9 10">SM1705</strain>
    </source>
</reference>
<protein>
    <recommendedName>
        <fullName evidence="7">Aminotransferase</fullName>
        <ecNumber evidence="7">2.6.1.-</ecNumber>
    </recommendedName>
</protein>
<evidence type="ECO:0000313" key="10">
    <source>
        <dbReference type="Proteomes" id="UP000264589"/>
    </source>
</evidence>
<dbReference type="InParanoid" id="A0A371RLG8"/>
<name>A0A371RLG8_9PROT</name>
<dbReference type="PANTHER" id="PTHR46383">
    <property type="entry name" value="ASPARTATE AMINOTRANSFERASE"/>
    <property type="match status" value="1"/>
</dbReference>
<comment type="cofactor">
    <cofactor evidence="1 7">
        <name>pyridoxal 5'-phosphate</name>
        <dbReference type="ChEBI" id="CHEBI:597326"/>
    </cofactor>
</comment>
<evidence type="ECO:0000259" key="8">
    <source>
        <dbReference type="Pfam" id="PF00155"/>
    </source>
</evidence>
<dbReference type="InterPro" id="IPR004838">
    <property type="entry name" value="NHTrfase_class1_PyrdxlP-BS"/>
</dbReference>
<keyword evidence="10" id="KW-1185">Reference proteome</keyword>
<keyword evidence="3 7" id="KW-0032">Aminotransferase</keyword>
<evidence type="ECO:0000256" key="3">
    <source>
        <dbReference type="ARBA" id="ARBA00022576"/>
    </source>
</evidence>
<dbReference type="OrthoDB" id="9804407at2"/>
<dbReference type="PANTHER" id="PTHR46383:SF2">
    <property type="entry name" value="AMINOTRANSFERASE"/>
    <property type="match status" value="1"/>
</dbReference>
<comment type="caution">
    <text evidence="9">The sequence shown here is derived from an EMBL/GenBank/DDBJ whole genome shotgun (WGS) entry which is preliminary data.</text>
</comment>
<dbReference type="Pfam" id="PF00155">
    <property type="entry name" value="Aminotran_1_2"/>
    <property type="match status" value="1"/>
</dbReference>
<organism evidence="9 10">
    <name type="scientific">Parvularcula marina</name>
    <dbReference type="NCBI Taxonomy" id="2292771"/>
    <lineage>
        <taxon>Bacteria</taxon>
        <taxon>Pseudomonadati</taxon>
        <taxon>Pseudomonadota</taxon>
        <taxon>Alphaproteobacteria</taxon>
        <taxon>Parvularculales</taxon>
        <taxon>Parvularculaceae</taxon>
        <taxon>Parvularcula</taxon>
    </lineage>
</organism>
<dbReference type="InterPro" id="IPR050596">
    <property type="entry name" value="AspAT/PAT-like"/>
</dbReference>
<dbReference type="GO" id="GO:0006520">
    <property type="term" value="P:amino acid metabolic process"/>
    <property type="evidence" value="ECO:0007669"/>
    <property type="project" value="InterPro"/>
</dbReference>
<proteinExistence type="inferred from homology"/>
<evidence type="ECO:0000313" key="9">
    <source>
        <dbReference type="EMBL" id="RFB06309.1"/>
    </source>
</evidence>
<dbReference type="SUPFAM" id="SSF53383">
    <property type="entry name" value="PLP-dependent transferases"/>
    <property type="match status" value="1"/>
</dbReference>
<feature type="domain" description="Aminotransferase class I/classII large" evidence="8">
    <location>
        <begin position="27"/>
        <end position="368"/>
    </location>
</feature>
<evidence type="ECO:0000256" key="5">
    <source>
        <dbReference type="ARBA" id="ARBA00022898"/>
    </source>
</evidence>